<dbReference type="EMBL" id="FZOL01000026">
    <property type="protein sequence ID" value="SNT16823.1"/>
    <property type="molecule type" value="Genomic_DNA"/>
</dbReference>
<accession>A0A239KGR5</accession>
<keyword evidence="2" id="KW-0479">Metal-binding</keyword>
<sequence>MPSTSHHGGCLCGWIRYSARGPAANPHTCSCRNCQQHTGALTALWVEFPRDQIEWTGAGGAPALYRSSDYSSRAFCPRCGSSLGAIDDAPTIALLAGTFDEPGRAELKPHSHSFEDGQPTWWRS</sequence>
<dbReference type="PANTHER" id="PTHR33337">
    <property type="entry name" value="GFA DOMAIN-CONTAINING PROTEIN"/>
    <property type="match status" value="1"/>
</dbReference>
<dbReference type="InterPro" id="IPR011057">
    <property type="entry name" value="Mss4-like_sf"/>
</dbReference>
<evidence type="ECO:0000256" key="5">
    <source>
        <dbReference type="SAM" id="MobiDB-lite"/>
    </source>
</evidence>
<name>A0A239KGR5_9PSED</name>
<dbReference type="STRING" id="1215104.GCA_000730585_00047"/>
<dbReference type="AlphaFoldDB" id="A0A239KGR5"/>
<feature type="region of interest" description="Disordered" evidence="5">
    <location>
        <begin position="104"/>
        <end position="124"/>
    </location>
</feature>
<keyword evidence="4" id="KW-0456">Lyase</keyword>
<dbReference type="Proteomes" id="UP000198407">
    <property type="component" value="Unassembled WGS sequence"/>
</dbReference>
<comment type="similarity">
    <text evidence="1">Belongs to the Gfa family.</text>
</comment>
<feature type="compositionally biased region" description="Basic and acidic residues" evidence="5">
    <location>
        <begin position="104"/>
        <end position="115"/>
    </location>
</feature>
<organism evidence="7 8">
    <name type="scientific">Pseudomonas japonica</name>
    <dbReference type="NCBI Taxonomy" id="256466"/>
    <lineage>
        <taxon>Bacteria</taxon>
        <taxon>Pseudomonadati</taxon>
        <taxon>Pseudomonadota</taxon>
        <taxon>Gammaproteobacteria</taxon>
        <taxon>Pseudomonadales</taxon>
        <taxon>Pseudomonadaceae</taxon>
        <taxon>Pseudomonas</taxon>
    </lineage>
</organism>
<dbReference type="PROSITE" id="PS51891">
    <property type="entry name" value="CENP_V_GFA"/>
    <property type="match status" value="1"/>
</dbReference>
<evidence type="ECO:0000256" key="3">
    <source>
        <dbReference type="ARBA" id="ARBA00022833"/>
    </source>
</evidence>
<evidence type="ECO:0000256" key="2">
    <source>
        <dbReference type="ARBA" id="ARBA00022723"/>
    </source>
</evidence>
<keyword evidence="3" id="KW-0862">Zinc</keyword>
<evidence type="ECO:0000256" key="4">
    <source>
        <dbReference type="ARBA" id="ARBA00023239"/>
    </source>
</evidence>
<dbReference type="Pfam" id="PF04828">
    <property type="entry name" value="GFA"/>
    <property type="match status" value="1"/>
</dbReference>
<keyword evidence="8" id="KW-1185">Reference proteome</keyword>
<dbReference type="RefSeq" id="WP_042130684.1">
    <property type="nucleotide sequence ID" value="NZ_FZOL01000026.1"/>
</dbReference>
<evidence type="ECO:0000256" key="1">
    <source>
        <dbReference type="ARBA" id="ARBA00005495"/>
    </source>
</evidence>
<dbReference type="Gene3D" id="3.90.1590.10">
    <property type="entry name" value="glutathione-dependent formaldehyde- activating enzyme (gfa)"/>
    <property type="match status" value="1"/>
</dbReference>
<dbReference type="GO" id="GO:0016846">
    <property type="term" value="F:carbon-sulfur lyase activity"/>
    <property type="evidence" value="ECO:0007669"/>
    <property type="project" value="InterPro"/>
</dbReference>
<feature type="domain" description="CENP-V/GFA" evidence="6">
    <location>
        <begin position="6"/>
        <end position="123"/>
    </location>
</feature>
<evidence type="ECO:0000313" key="8">
    <source>
        <dbReference type="Proteomes" id="UP000198407"/>
    </source>
</evidence>
<evidence type="ECO:0000259" key="6">
    <source>
        <dbReference type="PROSITE" id="PS51891"/>
    </source>
</evidence>
<evidence type="ECO:0000313" key="7">
    <source>
        <dbReference type="EMBL" id="SNT16823.1"/>
    </source>
</evidence>
<protein>
    <submittedName>
        <fullName evidence="7">Uncharacterized conserved protein</fullName>
    </submittedName>
</protein>
<dbReference type="InterPro" id="IPR006913">
    <property type="entry name" value="CENP-V/GFA"/>
</dbReference>
<proteinExistence type="inferred from homology"/>
<reference evidence="8" key="1">
    <citation type="submission" date="2017-06" db="EMBL/GenBank/DDBJ databases">
        <authorList>
            <person name="Varghese N."/>
            <person name="Submissions S."/>
        </authorList>
    </citation>
    <scope>NUCLEOTIDE SEQUENCE [LARGE SCALE GENOMIC DNA]</scope>
    <source>
        <strain evidence="8">DSM 22348</strain>
    </source>
</reference>
<gene>
    <name evidence="7" type="ORF">SAMN05444352_12683</name>
</gene>
<dbReference type="PANTHER" id="PTHR33337:SF40">
    <property type="entry name" value="CENP-V_GFA DOMAIN-CONTAINING PROTEIN-RELATED"/>
    <property type="match status" value="1"/>
</dbReference>
<dbReference type="OrthoDB" id="7765631at2"/>
<dbReference type="SUPFAM" id="SSF51316">
    <property type="entry name" value="Mss4-like"/>
    <property type="match status" value="1"/>
</dbReference>
<dbReference type="GO" id="GO:0046872">
    <property type="term" value="F:metal ion binding"/>
    <property type="evidence" value="ECO:0007669"/>
    <property type="project" value="UniProtKB-KW"/>
</dbReference>